<proteinExistence type="predicted"/>
<feature type="transmembrane region" description="Helical" evidence="1">
    <location>
        <begin position="178"/>
        <end position="203"/>
    </location>
</feature>
<evidence type="ECO:0008006" key="4">
    <source>
        <dbReference type="Google" id="ProtNLM"/>
    </source>
</evidence>
<dbReference type="RefSeq" id="WP_006083104.1">
    <property type="nucleotide sequence ID" value="NZ_JBCHKU010000018.1"/>
</dbReference>
<accession>A0ABU9UTN4</accession>
<evidence type="ECO:0000313" key="3">
    <source>
        <dbReference type="Proteomes" id="UP001489333"/>
    </source>
</evidence>
<dbReference type="Proteomes" id="UP001489333">
    <property type="component" value="Unassembled WGS sequence"/>
</dbReference>
<comment type="caution">
    <text evidence="2">The sequence shown here is derived from an EMBL/GenBank/DDBJ whole genome shotgun (WGS) entry which is preliminary data.</text>
</comment>
<dbReference type="SUPFAM" id="SSF158791">
    <property type="entry name" value="MgtE N-terminal domain-like"/>
    <property type="match status" value="1"/>
</dbReference>
<name>A0ABU9UTN4_9GAMM</name>
<reference evidence="2 3" key="1">
    <citation type="submission" date="2024-04" db="EMBL/GenBank/DDBJ databases">
        <title>Novel Shewanella species isolated from Baltic Sea sediments.</title>
        <authorList>
            <person name="Martin-Rodriguez A.J."/>
            <person name="Fernandez-Juarez V."/>
            <person name="Valeriano V.D."/>
            <person name="Mihindukulasooriya I."/>
            <person name="Ceresnova L."/>
            <person name="Joffre E."/>
            <person name="Jensie-Markopoulos S."/>
            <person name="Moore E.R.B."/>
            <person name="Sjoling A."/>
        </authorList>
    </citation>
    <scope>NUCLEOTIDE SEQUENCE [LARGE SCALE GENOMIC DNA]</scope>
    <source>
        <strain evidence="2 3">VAX-SP0-0CM-1</strain>
    </source>
</reference>
<keyword evidence="1" id="KW-0472">Membrane</keyword>
<keyword evidence="1" id="KW-0812">Transmembrane</keyword>
<gene>
    <name evidence="2" type="ORF">AAGS29_13440</name>
</gene>
<feature type="transmembrane region" description="Helical" evidence="1">
    <location>
        <begin position="215"/>
        <end position="238"/>
    </location>
</feature>
<evidence type="ECO:0000256" key="1">
    <source>
        <dbReference type="SAM" id="Phobius"/>
    </source>
</evidence>
<dbReference type="EMBL" id="JBCHKU010000018">
    <property type="protein sequence ID" value="MEM6249604.1"/>
    <property type="molecule type" value="Genomic_DNA"/>
</dbReference>
<protein>
    <recommendedName>
        <fullName evidence="4">Magnesium transporter MgtE intracellular domain-containing protein</fullName>
    </recommendedName>
</protein>
<keyword evidence="3" id="KW-1185">Reference proteome</keyword>
<organism evidence="2 3">
    <name type="scientific">Shewanella vaxholmensis</name>
    <dbReference type="NCBI Taxonomy" id="3063535"/>
    <lineage>
        <taxon>Bacteria</taxon>
        <taxon>Pseudomonadati</taxon>
        <taxon>Pseudomonadota</taxon>
        <taxon>Gammaproteobacteria</taxon>
        <taxon>Alteromonadales</taxon>
        <taxon>Shewanellaceae</taxon>
        <taxon>Shewanella</taxon>
    </lineage>
</organism>
<evidence type="ECO:0000313" key="2">
    <source>
        <dbReference type="EMBL" id="MEM6249604.1"/>
    </source>
</evidence>
<keyword evidence="1" id="KW-1133">Transmembrane helix</keyword>
<sequence>MAETINPEFKFINNLTSALAEGDQAELINLIISTPIADLVQFIPALEIQEIVELFSLLPAKYTDVILSNLPSTFIKKLSSNLNNFNSENQMVNNIKKLIYERLSHNNRDYDLSNKYFELKDENMKLQIENVKLQEDFKAKLQKELSEKIDKNLSEYVNSAINSLKANRRVFNSKADNWKLYGFIAFSSAIFVSLLSAACATYYLLYSGYKLDWVVYSLLSIKVLIVISLACAFSNYAYSVSKAYIHEALIRVDREHAIRFGEMFLNIYGDRLEQAEVKSVFENWNFSSNSAFNITEKNKEPATDLNKSVELISKIMELTKLNK</sequence>